<evidence type="ECO:0000313" key="2">
    <source>
        <dbReference type="Proteomes" id="UP000276133"/>
    </source>
</evidence>
<comment type="caution">
    <text evidence="1">The sequence shown here is derived from an EMBL/GenBank/DDBJ whole genome shotgun (WGS) entry which is preliminary data.</text>
</comment>
<keyword evidence="2" id="KW-1185">Reference proteome</keyword>
<dbReference type="OrthoDB" id="784962at2759"/>
<name>A0A3M7RRW8_BRAPC</name>
<organism evidence="1 2">
    <name type="scientific">Brachionus plicatilis</name>
    <name type="common">Marine rotifer</name>
    <name type="synonym">Brachionus muelleri</name>
    <dbReference type="NCBI Taxonomy" id="10195"/>
    <lineage>
        <taxon>Eukaryota</taxon>
        <taxon>Metazoa</taxon>
        <taxon>Spiralia</taxon>
        <taxon>Gnathifera</taxon>
        <taxon>Rotifera</taxon>
        <taxon>Eurotatoria</taxon>
        <taxon>Monogononta</taxon>
        <taxon>Pseudotrocha</taxon>
        <taxon>Ploima</taxon>
        <taxon>Brachionidae</taxon>
        <taxon>Brachionus</taxon>
    </lineage>
</organism>
<dbReference type="Proteomes" id="UP000276133">
    <property type="component" value="Unassembled WGS sequence"/>
</dbReference>
<dbReference type="EMBL" id="REGN01002790">
    <property type="protein sequence ID" value="RNA26160.1"/>
    <property type="molecule type" value="Genomic_DNA"/>
</dbReference>
<sequence length="65" mass="7804">MKWYLYKFYADQKIKNVQLTKENFTFSSKYIVGNYLLPLDDQKFLDASINHNNIKSILDFMAFDL</sequence>
<protein>
    <submittedName>
        <fullName evidence="1">Uncharacterized protein</fullName>
    </submittedName>
</protein>
<proteinExistence type="predicted"/>
<gene>
    <name evidence="1" type="ORF">BpHYR1_049835</name>
</gene>
<reference evidence="1 2" key="1">
    <citation type="journal article" date="2018" name="Sci. Rep.">
        <title>Genomic signatures of local adaptation to the degree of environmental predictability in rotifers.</title>
        <authorList>
            <person name="Franch-Gras L."/>
            <person name="Hahn C."/>
            <person name="Garcia-Roger E.M."/>
            <person name="Carmona M.J."/>
            <person name="Serra M."/>
            <person name="Gomez A."/>
        </authorList>
    </citation>
    <scope>NUCLEOTIDE SEQUENCE [LARGE SCALE GENOMIC DNA]</scope>
    <source>
        <strain evidence="1">HYR1</strain>
    </source>
</reference>
<dbReference type="AlphaFoldDB" id="A0A3M7RRW8"/>
<evidence type="ECO:0000313" key="1">
    <source>
        <dbReference type="EMBL" id="RNA26160.1"/>
    </source>
</evidence>
<accession>A0A3M7RRW8</accession>